<accession>A0A9P7FVB1</accession>
<protein>
    <recommendedName>
        <fullName evidence="3">RNase III domain-containing protein</fullName>
    </recommendedName>
</protein>
<dbReference type="GO" id="GO:0030422">
    <property type="term" value="P:siRNA processing"/>
    <property type="evidence" value="ECO:0007669"/>
    <property type="project" value="TreeGrafter"/>
</dbReference>
<dbReference type="GO" id="GO:0004525">
    <property type="term" value="F:ribonuclease III activity"/>
    <property type="evidence" value="ECO:0007669"/>
    <property type="project" value="InterPro"/>
</dbReference>
<dbReference type="GO" id="GO:0005634">
    <property type="term" value="C:nucleus"/>
    <property type="evidence" value="ECO:0007669"/>
    <property type="project" value="TreeGrafter"/>
</dbReference>
<feature type="domain" description="RNase III" evidence="3">
    <location>
        <begin position="1"/>
        <end position="85"/>
    </location>
</feature>
<reference evidence="4" key="2">
    <citation type="submission" date="2021-10" db="EMBL/GenBank/DDBJ databases">
        <title>Phylogenomics reveals ancestral predisposition of the termite-cultivated fungus Termitomyces towards a domesticated lifestyle.</title>
        <authorList>
            <person name="Auxier B."/>
            <person name="Grum-Grzhimaylo A."/>
            <person name="Cardenas M.E."/>
            <person name="Lodge J.D."/>
            <person name="Laessoe T."/>
            <person name="Pedersen O."/>
            <person name="Smith M.E."/>
            <person name="Kuyper T.W."/>
            <person name="Franco-Molano E.A."/>
            <person name="Baroni T.J."/>
            <person name="Aanen D.K."/>
        </authorList>
    </citation>
    <scope>NUCLEOTIDE SEQUENCE</scope>
    <source>
        <strain evidence="4">D49</strain>
    </source>
</reference>
<evidence type="ECO:0000256" key="1">
    <source>
        <dbReference type="ARBA" id="ARBA00022801"/>
    </source>
</evidence>
<dbReference type="Gene3D" id="1.10.1520.10">
    <property type="entry name" value="Ribonuclease III domain"/>
    <property type="match status" value="1"/>
</dbReference>
<dbReference type="Proteomes" id="UP000717328">
    <property type="component" value="Unassembled WGS sequence"/>
</dbReference>
<dbReference type="EMBL" id="JABCKI010005735">
    <property type="protein sequence ID" value="KAG5638994.1"/>
    <property type="molecule type" value="Genomic_DNA"/>
</dbReference>
<keyword evidence="5" id="KW-1185">Reference proteome</keyword>
<dbReference type="OrthoDB" id="416741at2759"/>
<evidence type="ECO:0000256" key="2">
    <source>
        <dbReference type="SAM" id="MobiDB-lite"/>
    </source>
</evidence>
<sequence>MVSNSVFAAVCVFSGIHEHFLHKSSALQKSIREYVTELKASQAKEYAEAETEGRPPGQFWLELSAPKVLSDIMESITGALYVSDSFSLTGAEVVFNKLLKPFYDKHITLKTLSPHPTKALFELFQRQGCRKFKAICDKKDKKTELHFAYITVHDVILSSAEDADPNIAGRRASFFALDALEGDSGFFARTCDCRTSMASPKGTTAKKSSIERQLEFDEDDGYADQDSELEEGMIVE</sequence>
<evidence type="ECO:0000259" key="3">
    <source>
        <dbReference type="PROSITE" id="PS50142"/>
    </source>
</evidence>
<dbReference type="SUPFAM" id="SSF69065">
    <property type="entry name" value="RNase III domain-like"/>
    <property type="match status" value="1"/>
</dbReference>
<gene>
    <name evidence="4" type="ORF">H0H81_007902</name>
</gene>
<keyword evidence="1" id="KW-0378">Hydrolase</keyword>
<dbReference type="GO" id="GO:0005737">
    <property type="term" value="C:cytoplasm"/>
    <property type="evidence" value="ECO:0007669"/>
    <property type="project" value="TreeGrafter"/>
</dbReference>
<reference evidence="4" key="1">
    <citation type="submission" date="2021-02" db="EMBL/GenBank/DDBJ databases">
        <authorList>
            <person name="Nieuwenhuis M."/>
            <person name="Van De Peppel L.J.J."/>
        </authorList>
    </citation>
    <scope>NUCLEOTIDE SEQUENCE</scope>
    <source>
        <strain evidence="4">D49</strain>
    </source>
</reference>
<feature type="compositionally biased region" description="Polar residues" evidence="2">
    <location>
        <begin position="197"/>
        <end position="207"/>
    </location>
</feature>
<feature type="compositionally biased region" description="Acidic residues" evidence="2">
    <location>
        <begin position="216"/>
        <end position="236"/>
    </location>
</feature>
<dbReference type="PANTHER" id="PTHR14950:SF37">
    <property type="entry name" value="ENDORIBONUCLEASE DICER"/>
    <property type="match status" value="1"/>
</dbReference>
<name>A0A9P7FVB1_9AGAR</name>
<dbReference type="PROSITE" id="PS50142">
    <property type="entry name" value="RNASE_3_2"/>
    <property type="match status" value="1"/>
</dbReference>
<dbReference type="PANTHER" id="PTHR14950">
    <property type="entry name" value="DICER-RELATED"/>
    <property type="match status" value="1"/>
</dbReference>
<evidence type="ECO:0000313" key="4">
    <source>
        <dbReference type="EMBL" id="KAG5638994.1"/>
    </source>
</evidence>
<comment type="caution">
    <text evidence="4">The sequence shown here is derived from an EMBL/GenBank/DDBJ whole genome shotgun (WGS) entry which is preliminary data.</text>
</comment>
<dbReference type="GO" id="GO:0003723">
    <property type="term" value="F:RNA binding"/>
    <property type="evidence" value="ECO:0007669"/>
    <property type="project" value="TreeGrafter"/>
</dbReference>
<evidence type="ECO:0000313" key="5">
    <source>
        <dbReference type="Proteomes" id="UP000717328"/>
    </source>
</evidence>
<dbReference type="InterPro" id="IPR000999">
    <property type="entry name" value="RNase_III_dom"/>
</dbReference>
<proteinExistence type="predicted"/>
<dbReference type="InterPro" id="IPR036389">
    <property type="entry name" value="RNase_III_sf"/>
</dbReference>
<feature type="region of interest" description="Disordered" evidence="2">
    <location>
        <begin position="197"/>
        <end position="236"/>
    </location>
</feature>
<organism evidence="4 5">
    <name type="scientific">Sphagnurus paluster</name>
    <dbReference type="NCBI Taxonomy" id="117069"/>
    <lineage>
        <taxon>Eukaryota</taxon>
        <taxon>Fungi</taxon>
        <taxon>Dikarya</taxon>
        <taxon>Basidiomycota</taxon>
        <taxon>Agaricomycotina</taxon>
        <taxon>Agaricomycetes</taxon>
        <taxon>Agaricomycetidae</taxon>
        <taxon>Agaricales</taxon>
        <taxon>Tricholomatineae</taxon>
        <taxon>Lyophyllaceae</taxon>
        <taxon>Sphagnurus</taxon>
    </lineage>
</organism>
<dbReference type="AlphaFoldDB" id="A0A9P7FVB1"/>